<evidence type="ECO:0000313" key="1">
    <source>
        <dbReference type="EMBL" id="HEB48547.1"/>
    </source>
</evidence>
<proteinExistence type="predicted"/>
<dbReference type="AlphaFoldDB" id="A0A7C1PC30"/>
<dbReference type="PANTHER" id="PTHR42869">
    <property type="entry name" value="SLL0572 PROTEIN"/>
    <property type="match status" value="1"/>
</dbReference>
<dbReference type="Gene3D" id="3.40.50.300">
    <property type="entry name" value="P-loop containing nucleotide triphosphate hydrolases"/>
    <property type="match status" value="1"/>
</dbReference>
<dbReference type="EMBL" id="DRZM01000098">
    <property type="protein sequence ID" value="HHP04765.1"/>
    <property type="molecule type" value="Genomic_DNA"/>
</dbReference>
<protein>
    <submittedName>
        <fullName evidence="1">GTPase</fullName>
    </submittedName>
</protein>
<name>A0A7C1PC30_THEPE</name>
<evidence type="ECO:0000313" key="2">
    <source>
        <dbReference type="EMBL" id="HHP04765.1"/>
    </source>
</evidence>
<dbReference type="Gene3D" id="3.40.50.720">
    <property type="entry name" value="NAD(P)-binding Rossmann-like Domain"/>
    <property type="match status" value="1"/>
</dbReference>
<dbReference type="InterPro" id="IPR053199">
    <property type="entry name" value="cDPG_synthetase-like"/>
</dbReference>
<sequence length="451" mass="50004">MGRGLGGRRRRVVILGAGGRDFHNFNVLFRNNPEYEVVAFAVTQIPNIDNRVYPPELAGPLYPKGIPILSARELEKIISENEVEEVYLSYSDITCEELAEVANRVVSAGANFVIPSPLRSMLRARKPVIAVTASRTGAGKSTVSRYIAKVLREHGVSYVVIRHPMPYGELKNSVVQRIASYEDLDRYNCTIEEREEYEPHIAMGNVVYAGVDYELVLREAEKEADVIIWDGGNNDLPFIRPDLHITVVDPTRPRDVTSSFPGAVNVALADIIVVNKVNIAREDDVRLLEATLRRVNPRAKLVKAASRLKVDRPDLIRGRRVVVVEDGPTVTHGSLSHAAGYQAAVEYGAGEIVDPRPYAVGEISEVYEKYPWIGKVVPALGYGVKQMRDLEETLNRVPADTIVMGTPSDLSRLLKLNKPVAHVSFELQELSGNELARAVAEFAKGFRKVYA</sequence>
<accession>A0A7C1PC30</accession>
<comment type="caution">
    <text evidence="1">The sequence shown here is derived from an EMBL/GenBank/DDBJ whole genome shotgun (WGS) entry which is preliminary data.</text>
</comment>
<organism evidence="1">
    <name type="scientific">Thermofilum pendens</name>
    <dbReference type="NCBI Taxonomy" id="2269"/>
    <lineage>
        <taxon>Archaea</taxon>
        <taxon>Thermoproteota</taxon>
        <taxon>Thermoprotei</taxon>
        <taxon>Thermofilales</taxon>
        <taxon>Thermofilaceae</taxon>
        <taxon>Thermofilum</taxon>
    </lineage>
</organism>
<dbReference type="SUPFAM" id="SSF52540">
    <property type="entry name" value="P-loop containing nucleoside triphosphate hydrolases"/>
    <property type="match status" value="1"/>
</dbReference>
<reference evidence="1" key="1">
    <citation type="journal article" date="2020" name="mSystems">
        <title>Genome- and Community-Level Interaction Insights into Carbon Utilization and Element Cycling Functions of Hydrothermarchaeota in Hydrothermal Sediment.</title>
        <authorList>
            <person name="Zhou Z."/>
            <person name="Liu Y."/>
            <person name="Xu W."/>
            <person name="Pan J."/>
            <person name="Luo Z.H."/>
            <person name="Li M."/>
        </authorList>
    </citation>
    <scope>NUCLEOTIDE SEQUENCE [LARGE SCALE GENOMIC DNA]</scope>
    <source>
        <strain evidence="2">SpSt-1125</strain>
        <strain evidence="1">SpSt-25</strain>
    </source>
</reference>
<dbReference type="PANTHER" id="PTHR42869:SF1">
    <property type="entry name" value="SLL0572 PROTEIN"/>
    <property type="match status" value="1"/>
</dbReference>
<dbReference type="InterPro" id="IPR027417">
    <property type="entry name" value="P-loop_NTPase"/>
</dbReference>
<gene>
    <name evidence="2" type="ORF">ENM88_03330</name>
    <name evidence="1" type="ORF">ENP77_01975</name>
</gene>
<dbReference type="EMBL" id="DSKP01000071">
    <property type="protein sequence ID" value="HEB48547.1"/>
    <property type="molecule type" value="Genomic_DNA"/>
</dbReference>